<dbReference type="InterPro" id="IPR002848">
    <property type="entry name" value="Translin_fam"/>
</dbReference>
<organism evidence="1">
    <name type="scientific">marine sediment metagenome</name>
    <dbReference type="NCBI Taxonomy" id="412755"/>
    <lineage>
        <taxon>unclassified sequences</taxon>
        <taxon>metagenomes</taxon>
        <taxon>ecological metagenomes</taxon>
    </lineage>
</organism>
<name>X1L322_9ZZZZ</name>
<reference evidence="1" key="1">
    <citation type="journal article" date="2014" name="Front. Microbiol.">
        <title>High frequency of phylogenetically diverse reductive dehalogenase-homologous genes in deep subseafloor sedimentary metagenomes.</title>
        <authorList>
            <person name="Kawai M."/>
            <person name="Futagami T."/>
            <person name="Toyoda A."/>
            <person name="Takaki Y."/>
            <person name="Nishi S."/>
            <person name="Hori S."/>
            <person name="Arai W."/>
            <person name="Tsubouchi T."/>
            <person name="Morono Y."/>
            <person name="Uchiyama I."/>
            <person name="Ito T."/>
            <person name="Fujiyama A."/>
            <person name="Inagaki F."/>
            <person name="Takami H."/>
        </authorList>
    </citation>
    <scope>NUCLEOTIDE SEQUENCE</scope>
    <source>
        <strain evidence="1">Expedition CK06-06</strain>
    </source>
</reference>
<proteinExistence type="predicted"/>
<gene>
    <name evidence="1" type="ORF">S03H2_63967</name>
</gene>
<accession>X1L322</accession>
<protein>
    <recommendedName>
        <fullName evidence="2">Translin family protein</fullName>
    </recommendedName>
</protein>
<dbReference type="AlphaFoldDB" id="X1L322"/>
<sequence>SIINKKNIPTPLELRINPLNFILGLADVIGELRRYALDNIRNSQFEDLNDILEGMDEIYTYLFTIDYPSAVTQDLRHKVDVARNIIEKTRGDISLAIQMDDLKRCFEGNL</sequence>
<comment type="caution">
    <text evidence="1">The sequence shown here is derived from an EMBL/GenBank/DDBJ whole genome shotgun (WGS) entry which is preliminary data.</text>
</comment>
<dbReference type="EMBL" id="BARU01041496">
    <property type="protein sequence ID" value="GAH88553.1"/>
    <property type="molecule type" value="Genomic_DNA"/>
</dbReference>
<dbReference type="Pfam" id="PF01997">
    <property type="entry name" value="Translin"/>
    <property type="match status" value="1"/>
</dbReference>
<dbReference type="Gene3D" id="1.20.58.2140">
    <property type="match status" value="1"/>
</dbReference>
<evidence type="ECO:0008006" key="2">
    <source>
        <dbReference type="Google" id="ProtNLM"/>
    </source>
</evidence>
<dbReference type="InterPro" id="IPR036081">
    <property type="entry name" value="Translin_sf"/>
</dbReference>
<evidence type="ECO:0000313" key="1">
    <source>
        <dbReference type="EMBL" id="GAH88553.1"/>
    </source>
</evidence>
<dbReference type="SUPFAM" id="SSF74784">
    <property type="entry name" value="Translin"/>
    <property type="match status" value="1"/>
</dbReference>
<feature type="non-terminal residue" evidence="1">
    <location>
        <position position="1"/>
    </location>
</feature>
<dbReference type="GO" id="GO:0043565">
    <property type="term" value="F:sequence-specific DNA binding"/>
    <property type="evidence" value="ECO:0007669"/>
    <property type="project" value="InterPro"/>
</dbReference>